<name>A0A7J6GDT5_CANSA</name>
<evidence type="ECO:0000313" key="2">
    <source>
        <dbReference type="EMBL" id="KAF4380972.1"/>
    </source>
</evidence>
<protein>
    <submittedName>
        <fullName evidence="2">Uncharacterized protein</fullName>
    </submittedName>
</protein>
<comment type="caution">
    <text evidence="2">The sequence shown here is derived from an EMBL/GenBank/DDBJ whole genome shotgun (WGS) entry which is preliminary data.</text>
</comment>
<reference evidence="2 3" key="1">
    <citation type="journal article" date="2020" name="bioRxiv">
        <title>Sequence and annotation of 42 cannabis genomes reveals extensive copy number variation in cannabinoid synthesis and pathogen resistance genes.</title>
        <authorList>
            <person name="Mckernan K.J."/>
            <person name="Helbert Y."/>
            <person name="Kane L.T."/>
            <person name="Ebling H."/>
            <person name="Zhang L."/>
            <person name="Liu B."/>
            <person name="Eaton Z."/>
            <person name="Mclaughlin S."/>
            <person name="Kingan S."/>
            <person name="Baybayan P."/>
            <person name="Concepcion G."/>
            <person name="Jordan M."/>
            <person name="Riva A."/>
            <person name="Barbazuk W."/>
            <person name="Harkins T."/>
        </authorList>
    </citation>
    <scope>NUCLEOTIDE SEQUENCE [LARGE SCALE GENOMIC DNA]</scope>
    <source>
        <strain evidence="3">cv. Jamaican Lion 4</strain>
        <tissue evidence="2">Leaf</tissue>
    </source>
</reference>
<dbReference type="AlphaFoldDB" id="A0A7J6GDT5"/>
<feature type="region of interest" description="Disordered" evidence="1">
    <location>
        <begin position="29"/>
        <end position="57"/>
    </location>
</feature>
<sequence length="348" mass="39246">MEVGHLHMIIHSDTVLEIHISTAVQRVDADDYPTNGQKQQQKENKLELDATPQDRNANEELEMITKKARGRTMLANLTRRNGDLIKINWNMNGQPISDDSVQFASFVCILVKEIVPYTLSDWRKTTPMMRDILWASIQALRAEFQDRKKKAIPHTLSRRGYARTIDNMGQLDDIIRENPNSQTTNNIDEDALTMLFGIPKSGRHIGQGRGISKSKVAVTYNKELGSMKKQIAELFNSSCNHLDNNVVHRKNSNFSDVNNACNLLDWKDEIVAGSWCSSDPNIEVHGITLGSEFMQVWVDKDKVISPSAYFFRPSHPMITIQEAVGSFVVCPSEKLANHGMNLILLISG</sequence>
<dbReference type="EMBL" id="JAATIP010000063">
    <property type="protein sequence ID" value="KAF4380972.1"/>
    <property type="molecule type" value="Genomic_DNA"/>
</dbReference>
<dbReference type="Proteomes" id="UP000525078">
    <property type="component" value="Unassembled WGS sequence"/>
</dbReference>
<proteinExistence type="predicted"/>
<evidence type="ECO:0000313" key="3">
    <source>
        <dbReference type="Proteomes" id="UP000525078"/>
    </source>
</evidence>
<organism evidence="2 3">
    <name type="scientific">Cannabis sativa</name>
    <name type="common">Hemp</name>
    <name type="synonym">Marijuana</name>
    <dbReference type="NCBI Taxonomy" id="3483"/>
    <lineage>
        <taxon>Eukaryota</taxon>
        <taxon>Viridiplantae</taxon>
        <taxon>Streptophyta</taxon>
        <taxon>Embryophyta</taxon>
        <taxon>Tracheophyta</taxon>
        <taxon>Spermatophyta</taxon>
        <taxon>Magnoliopsida</taxon>
        <taxon>eudicotyledons</taxon>
        <taxon>Gunneridae</taxon>
        <taxon>Pentapetalae</taxon>
        <taxon>rosids</taxon>
        <taxon>fabids</taxon>
        <taxon>Rosales</taxon>
        <taxon>Cannabaceae</taxon>
        <taxon>Cannabis</taxon>
    </lineage>
</organism>
<evidence type="ECO:0000256" key="1">
    <source>
        <dbReference type="SAM" id="MobiDB-lite"/>
    </source>
</evidence>
<gene>
    <name evidence="2" type="ORF">F8388_011894</name>
</gene>
<accession>A0A7J6GDT5</accession>